<feature type="transmembrane region" description="Helical" evidence="1">
    <location>
        <begin position="94"/>
        <end position="110"/>
    </location>
</feature>
<evidence type="ECO:0000256" key="1">
    <source>
        <dbReference type="SAM" id="Phobius"/>
    </source>
</evidence>
<dbReference type="RefSeq" id="WP_310930829.1">
    <property type="nucleotide sequence ID" value="NZ_JAMQOQ010000009.1"/>
</dbReference>
<feature type="transmembrane region" description="Helical" evidence="1">
    <location>
        <begin position="224"/>
        <end position="242"/>
    </location>
</feature>
<feature type="transmembrane region" description="Helical" evidence="1">
    <location>
        <begin position="160"/>
        <end position="179"/>
    </location>
</feature>
<feature type="transmembrane region" description="Helical" evidence="1">
    <location>
        <begin position="122"/>
        <end position="139"/>
    </location>
</feature>
<dbReference type="EMBL" id="JAMQOQ010000009">
    <property type="protein sequence ID" value="MDS0296893.1"/>
    <property type="molecule type" value="Genomic_DNA"/>
</dbReference>
<evidence type="ECO:0000313" key="2">
    <source>
        <dbReference type="EMBL" id="MDS0296893.1"/>
    </source>
</evidence>
<feature type="transmembrane region" description="Helical" evidence="1">
    <location>
        <begin position="65"/>
        <end position="87"/>
    </location>
</feature>
<feature type="transmembrane region" description="Helical" evidence="1">
    <location>
        <begin position="26"/>
        <end position="45"/>
    </location>
</feature>
<keyword evidence="1" id="KW-0472">Membrane</keyword>
<name>A0ABU2G9F1_9EURY</name>
<proteinExistence type="predicted"/>
<keyword evidence="3" id="KW-1185">Reference proteome</keyword>
<protein>
    <submittedName>
        <fullName evidence="2">Uncharacterized protein</fullName>
    </submittedName>
</protein>
<dbReference type="Proteomes" id="UP001254813">
    <property type="component" value="Unassembled WGS sequence"/>
</dbReference>
<accession>A0ABU2G9F1</accession>
<sequence length="322" mass="34647">MLSFVGVVVIGGTIIFKRRNRISPTVALYGVFVGIAVTAFGAVVFEGLSPDPTYMASSMPFPRSWYQPLALSVGLLIAVVSFIVGWLRWPTRPRYTFLGLLMGLWISYPYLIPGPASDTHPLGYAIVLGTPVLVGYIIWKDAGGVLRAVLRDSVARRFGIGIGIVMALFFLSVTGYLSFFPEEGFPHEVTVVVLPAIYQLVTWPTLEIAIPHIPFFLAVSPGQVIIVGMLSALIGLNAALIARHWRVEERAGLTEGTAGSAAIVGTCTCGCCGPLAESCMGRANSRSNTKAFARPTAVRSFSTLLIPIWESKQAVTRTILGN</sequence>
<comment type="caution">
    <text evidence="2">The sequence shown here is derived from an EMBL/GenBank/DDBJ whole genome shotgun (WGS) entry which is preliminary data.</text>
</comment>
<organism evidence="2 3">
    <name type="scientific">Halogeometricum luteum</name>
    <dbReference type="NCBI Taxonomy" id="2950537"/>
    <lineage>
        <taxon>Archaea</taxon>
        <taxon>Methanobacteriati</taxon>
        <taxon>Methanobacteriota</taxon>
        <taxon>Stenosarchaea group</taxon>
        <taxon>Halobacteria</taxon>
        <taxon>Halobacteriales</taxon>
        <taxon>Haloferacaceae</taxon>
        <taxon>Halogeometricum</taxon>
    </lineage>
</organism>
<evidence type="ECO:0000313" key="3">
    <source>
        <dbReference type="Proteomes" id="UP001254813"/>
    </source>
</evidence>
<keyword evidence="1" id="KW-0812">Transmembrane</keyword>
<reference evidence="2 3" key="1">
    <citation type="submission" date="2022-06" db="EMBL/GenBank/DDBJ databases">
        <title>Halogeometricum sp. a new haloarchaeum isolate from saline soil.</title>
        <authorList>
            <person name="Strakova D."/>
            <person name="Galisteo C."/>
            <person name="Sanchez-Porro C."/>
            <person name="Ventosa A."/>
        </authorList>
    </citation>
    <scope>NUCLEOTIDE SEQUENCE [LARGE SCALE GENOMIC DNA]</scope>
    <source>
        <strain evidence="3">S3BR25-2</strain>
    </source>
</reference>
<keyword evidence="1" id="KW-1133">Transmembrane helix</keyword>
<gene>
    <name evidence="2" type="ORF">NDI79_22265</name>
</gene>